<evidence type="ECO:0000313" key="1">
    <source>
        <dbReference type="EMBL" id="GAH36515.1"/>
    </source>
</evidence>
<organism evidence="1">
    <name type="scientific">marine sediment metagenome</name>
    <dbReference type="NCBI Taxonomy" id="412755"/>
    <lineage>
        <taxon>unclassified sequences</taxon>
        <taxon>metagenomes</taxon>
        <taxon>ecological metagenomes</taxon>
    </lineage>
</organism>
<sequence length="61" mass="6838">MPKKIKVGIIGCGGMAKAHLKGIKTLKEERNDLFSIEAVCDIEKEKAKSFSREVLNFNILF</sequence>
<gene>
    <name evidence="1" type="ORF">S03H2_13317</name>
</gene>
<protein>
    <recommendedName>
        <fullName evidence="2">Gfo/Idh/MocA-like oxidoreductase N-terminal domain-containing protein</fullName>
    </recommendedName>
</protein>
<dbReference type="Gene3D" id="3.40.50.720">
    <property type="entry name" value="NAD(P)-binding Rossmann-like Domain"/>
    <property type="match status" value="1"/>
</dbReference>
<reference evidence="1" key="1">
    <citation type="journal article" date="2014" name="Front. Microbiol.">
        <title>High frequency of phylogenetically diverse reductive dehalogenase-homologous genes in deep subseafloor sedimentary metagenomes.</title>
        <authorList>
            <person name="Kawai M."/>
            <person name="Futagami T."/>
            <person name="Toyoda A."/>
            <person name="Takaki Y."/>
            <person name="Nishi S."/>
            <person name="Hori S."/>
            <person name="Arai W."/>
            <person name="Tsubouchi T."/>
            <person name="Morono Y."/>
            <person name="Uchiyama I."/>
            <person name="Ito T."/>
            <person name="Fujiyama A."/>
            <person name="Inagaki F."/>
            <person name="Takami H."/>
        </authorList>
    </citation>
    <scope>NUCLEOTIDE SEQUENCE</scope>
    <source>
        <strain evidence="1">Expedition CK06-06</strain>
    </source>
</reference>
<name>X1FVG2_9ZZZZ</name>
<dbReference type="EMBL" id="BARU01006759">
    <property type="protein sequence ID" value="GAH36515.1"/>
    <property type="molecule type" value="Genomic_DNA"/>
</dbReference>
<dbReference type="AlphaFoldDB" id="X1FVG2"/>
<accession>X1FVG2</accession>
<dbReference type="SUPFAM" id="SSF51735">
    <property type="entry name" value="NAD(P)-binding Rossmann-fold domains"/>
    <property type="match status" value="1"/>
</dbReference>
<proteinExistence type="predicted"/>
<comment type="caution">
    <text evidence="1">The sequence shown here is derived from an EMBL/GenBank/DDBJ whole genome shotgun (WGS) entry which is preliminary data.</text>
</comment>
<evidence type="ECO:0008006" key="2">
    <source>
        <dbReference type="Google" id="ProtNLM"/>
    </source>
</evidence>
<dbReference type="InterPro" id="IPR036291">
    <property type="entry name" value="NAD(P)-bd_dom_sf"/>
</dbReference>